<evidence type="ECO:0000256" key="4">
    <source>
        <dbReference type="ARBA" id="ARBA00023015"/>
    </source>
</evidence>
<dbReference type="OrthoDB" id="1937547at2759"/>
<keyword evidence="4" id="KW-0805">Transcription regulation</keyword>
<evidence type="ECO:0000256" key="3">
    <source>
        <dbReference type="ARBA" id="ARBA00022821"/>
    </source>
</evidence>
<dbReference type="PROSITE" id="PS51032">
    <property type="entry name" value="AP2_ERF"/>
    <property type="match status" value="1"/>
</dbReference>
<keyword evidence="5" id="KW-0238">DNA-binding</keyword>
<evidence type="ECO:0000259" key="11">
    <source>
        <dbReference type="PROSITE" id="PS51032"/>
    </source>
</evidence>
<dbReference type="SUPFAM" id="SSF54171">
    <property type="entry name" value="DNA-binding domain"/>
    <property type="match status" value="1"/>
</dbReference>
<proteinExistence type="inferred from homology"/>
<dbReference type="InterPro" id="IPR001471">
    <property type="entry name" value="AP2/ERF_dom"/>
</dbReference>
<keyword evidence="13" id="KW-1185">Reference proteome</keyword>
<comment type="function">
    <text evidence="9">Probably acts as a transcriptional activator. Binds to the GCC-box pathogenesis-related promoter element. May be involved in the regulation of gene expression by stress factors and by components of stress signal transduction pathways.</text>
</comment>
<evidence type="ECO:0000256" key="1">
    <source>
        <dbReference type="ARBA" id="ARBA00004123"/>
    </source>
</evidence>
<evidence type="ECO:0000256" key="8">
    <source>
        <dbReference type="ARBA" id="ARBA00024343"/>
    </source>
</evidence>
<evidence type="ECO:0000256" key="7">
    <source>
        <dbReference type="ARBA" id="ARBA00023242"/>
    </source>
</evidence>
<comment type="caution">
    <text evidence="12">The sequence shown here is derived from an EMBL/GenBank/DDBJ whole genome shotgun (WGS) entry which is preliminary data.</text>
</comment>
<feature type="region of interest" description="Disordered" evidence="10">
    <location>
        <begin position="1"/>
        <end position="22"/>
    </location>
</feature>
<organism evidence="12 13">
    <name type="scientific">Striga hermonthica</name>
    <name type="common">Purple witchweed</name>
    <name type="synonym">Buchnera hermonthica</name>
    <dbReference type="NCBI Taxonomy" id="68872"/>
    <lineage>
        <taxon>Eukaryota</taxon>
        <taxon>Viridiplantae</taxon>
        <taxon>Streptophyta</taxon>
        <taxon>Embryophyta</taxon>
        <taxon>Tracheophyta</taxon>
        <taxon>Spermatophyta</taxon>
        <taxon>Magnoliopsida</taxon>
        <taxon>eudicotyledons</taxon>
        <taxon>Gunneridae</taxon>
        <taxon>Pentapetalae</taxon>
        <taxon>asterids</taxon>
        <taxon>lamiids</taxon>
        <taxon>Lamiales</taxon>
        <taxon>Orobanchaceae</taxon>
        <taxon>Buchnereae</taxon>
        <taxon>Striga</taxon>
    </lineage>
</organism>
<keyword evidence="2" id="KW-0936">Ethylene signaling pathway</keyword>
<evidence type="ECO:0000256" key="5">
    <source>
        <dbReference type="ARBA" id="ARBA00023125"/>
    </source>
</evidence>
<feature type="region of interest" description="Disordered" evidence="10">
    <location>
        <begin position="122"/>
        <end position="149"/>
    </location>
</feature>
<sequence length="149" mass="15489">MEAGGGSYGGGGGSRRRGAAEKQYRGIRMRKWGKWVAEIREPNKRSRIWLGSYSTAVAAARAYDTAVYHLRGPAARLNFPGEVGPAAAAACGGDLSAEAIRRMAVEVGSRVDALLAAAAGGAAAGAGGGHGRIDLNKKPEPEDQNPENW</sequence>
<dbReference type="SMART" id="SM00380">
    <property type="entry name" value="AP2"/>
    <property type="match status" value="1"/>
</dbReference>
<feature type="domain" description="AP2/ERF" evidence="11">
    <location>
        <begin position="23"/>
        <end position="80"/>
    </location>
</feature>
<dbReference type="EMBL" id="CACSLK010027837">
    <property type="protein sequence ID" value="CAA0832804.1"/>
    <property type="molecule type" value="Genomic_DNA"/>
</dbReference>
<name>A0A9N7NMR4_STRHE</name>
<protein>
    <submittedName>
        <fullName evidence="12">Ethylene-responsive transcription factor ERF008</fullName>
    </submittedName>
</protein>
<dbReference type="GO" id="GO:0005634">
    <property type="term" value="C:nucleus"/>
    <property type="evidence" value="ECO:0007669"/>
    <property type="project" value="UniProtKB-SubCell"/>
</dbReference>
<dbReference type="PANTHER" id="PTHR31729:SF0">
    <property type="entry name" value="ETHYLENE-RESPONSIVE TRANSCRIPTION FACTOR RAP2-10"/>
    <property type="match status" value="1"/>
</dbReference>
<dbReference type="InterPro" id="IPR016177">
    <property type="entry name" value="DNA-bd_dom_sf"/>
</dbReference>
<comment type="similarity">
    <text evidence="8">Belongs to the AP2/ERF transcription factor family. ERF subfamily.</text>
</comment>
<dbReference type="Pfam" id="PF00847">
    <property type="entry name" value="AP2"/>
    <property type="match status" value="1"/>
</dbReference>
<reference evidence="12" key="1">
    <citation type="submission" date="2019-12" db="EMBL/GenBank/DDBJ databases">
        <authorList>
            <person name="Scholes J."/>
        </authorList>
    </citation>
    <scope>NUCLEOTIDE SEQUENCE</scope>
</reference>
<dbReference type="Proteomes" id="UP001153555">
    <property type="component" value="Unassembled WGS sequence"/>
</dbReference>
<dbReference type="FunFam" id="3.30.730.10:FF:000001">
    <property type="entry name" value="Ethylene-responsive transcription factor 2"/>
    <property type="match status" value="1"/>
</dbReference>
<evidence type="ECO:0000313" key="12">
    <source>
        <dbReference type="EMBL" id="CAA0832804.1"/>
    </source>
</evidence>
<dbReference type="InterPro" id="IPR036955">
    <property type="entry name" value="AP2/ERF_dom_sf"/>
</dbReference>
<evidence type="ECO:0000256" key="9">
    <source>
        <dbReference type="ARBA" id="ARBA00037379"/>
    </source>
</evidence>
<keyword evidence="7" id="KW-0539">Nucleus</keyword>
<dbReference type="GO" id="GO:0003700">
    <property type="term" value="F:DNA-binding transcription factor activity"/>
    <property type="evidence" value="ECO:0007669"/>
    <property type="project" value="InterPro"/>
</dbReference>
<keyword evidence="3" id="KW-0611">Plant defense</keyword>
<dbReference type="Gene3D" id="3.30.730.10">
    <property type="entry name" value="AP2/ERF domain"/>
    <property type="match status" value="1"/>
</dbReference>
<comment type="subcellular location">
    <subcellularLocation>
        <location evidence="1">Nucleus</location>
    </subcellularLocation>
</comment>
<evidence type="ECO:0000256" key="6">
    <source>
        <dbReference type="ARBA" id="ARBA00023163"/>
    </source>
</evidence>
<evidence type="ECO:0000256" key="2">
    <source>
        <dbReference type="ARBA" id="ARBA00022745"/>
    </source>
</evidence>
<dbReference type="GO" id="GO:0009873">
    <property type="term" value="P:ethylene-activated signaling pathway"/>
    <property type="evidence" value="ECO:0007669"/>
    <property type="project" value="UniProtKB-KW"/>
</dbReference>
<feature type="compositionally biased region" description="Gly residues" evidence="10">
    <location>
        <begin position="1"/>
        <end position="13"/>
    </location>
</feature>
<feature type="compositionally biased region" description="Basic and acidic residues" evidence="10">
    <location>
        <begin position="131"/>
        <end position="141"/>
    </location>
</feature>
<evidence type="ECO:0000256" key="10">
    <source>
        <dbReference type="SAM" id="MobiDB-lite"/>
    </source>
</evidence>
<dbReference type="GO" id="GO:0006952">
    <property type="term" value="P:defense response"/>
    <property type="evidence" value="ECO:0007669"/>
    <property type="project" value="UniProtKB-KW"/>
</dbReference>
<accession>A0A9N7NMR4</accession>
<dbReference type="PANTHER" id="PTHR31729">
    <property type="entry name" value="ETHYLENE-RESPONSIVE TRANSCRIPTION FACTOR RAP2-1-RELATED"/>
    <property type="match status" value="1"/>
</dbReference>
<evidence type="ECO:0000313" key="13">
    <source>
        <dbReference type="Proteomes" id="UP001153555"/>
    </source>
</evidence>
<dbReference type="CDD" id="cd00018">
    <property type="entry name" value="AP2"/>
    <property type="match status" value="1"/>
</dbReference>
<dbReference type="AlphaFoldDB" id="A0A9N7NMR4"/>
<dbReference type="GO" id="GO:0003677">
    <property type="term" value="F:DNA binding"/>
    <property type="evidence" value="ECO:0007669"/>
    <property type="project" value="UniProtKB-KW"/>
</dbReference>
<dbReference type="PRINTS" id="PR00367">
    <property type="entry name" value="ETHRSPELEMNT"/>
</dbReference>
<gene>
    <name evidence="12" type="ORF">SHERM_28078</name>
</gene>
<keyword evidence="6" id="KW-0804">Transcription</keyword>